<evidence type="ECO:0000313" key="14">
    <source>
        <dbReference type="Proteomes" id="UP000792457"/>
    </source>
</evidence>
<dbReference type="PANTHER" id="PTHR43149">
    <property type="entry name" value="ENOYL-COA HYDRATASE"/>
    <property type="match status" value="1"/>
</dbReference>
<keyword evidence="8" id="KW-0413">Isomerase</keyword>
<comment type="catalytic activity">
    <reaction evidence="9">
        <text>(3E,5Z)-octadienoyl-CoA = (2E,4E)-octadienoyl-CoA</text>
        <dbReference type="Rhea" id="RHEA:45244"/>
        <dbReference type="ChEBI" id="CHEBI:62243"/>
        <dbReference type="ChEBI" id="CHEBI:85108"/>
    </reaction>
</comment>
<evidence type="ECO:0000256" key="8">
    <source>
        <dbReference type="ARBA" id="ARBA00023235"/>
    </source>
</evidence>
<evidence type="ECO:0000256" key="6">
    <source>
        <dbReference type="ARBA" id="ARBA00023098"/>
    </source>
</evidence>
<dbReference type="OrthoDB" id="14970at2759"/>
<dbReference type="UniPathway" id="UPA00659"/>
<sequence>MFSSLGRQSRPFGEALLRYAKNQNILLRECSSEAAGLSKFETLAVKVPKPFVYNVELNRPDRLNAMNNKMWLEIGKCFNELSAHPDCRAIVLSAAGRIFCAGIDLNDMSSMGAALAEHSDVARRCKVLEQKIKIYQDSISALEKCSKPVIGAIHSGCIGGGFNLISAADIRYCSKDAWFQLKEVDIGMAADVGALQRLPRAIGSQSLARELAFTARKMESAEAKECGFVNRVFENRDSLINGAIEMAVEMAKRSPVAVQGTKLSIVYSLDHTIQEGLDHVRLYNMTMLQSDDFMEAVMAQATKSDAPEFSKL</sequence>
<keyword evidence="6" id="KW-0443">Lipid metabolism</keyword>
<dbReference type="EMBL" id="KZ308125">
    <property type="protein sequence ID" value="KAG8222148.1"/>
    <property type="molecule type" value="Genomic_DNA"/>
</dbReference>
<dbReference type="GO" id="GO:0005777">
    <property type="term" value="C:peroxisome"/>
    <property type="evidence" value="ECO:0007669"/>
    <property type="project" value="UniProtKB-SubCell"/>
</dbReference>
<comment type="subcellular location">
    <subcellularLocation>
        <location evidence="1">Peroxisome</location>
    </subcellularLocation>
</comment>
<keyword evidence="5" id="KW-0007">Acetylation</keyword>
<keyword evidence="14" id="KW-1185">Reference proteome</keyword>
<organism evidence="13 14">
    <name type="scientific">Ladona fulva</name>
    <name type="common">Scarce chaser dragonfly</name>
    <name type="synonym">Libellula fulva</name>
    <dbReference type="NCBI Taxonomy" id="123851"/>
    <lineage>
        <taxon>Eukaryota</taxon>
        <taxon>Metazoa</taxon>
        <taxon>Ecdysozoa</taxon>
        <taxon>Arthropoda</taxon>
        <taxon>Hexapoda</taxon>
        <taxon>Insecta</taxon>
        <taxon>Pterygota</taxon>
        <taxon>Palaeoptera</taxon>
        <taxon>Odonata</taxon>
        <taxon>Epiprocta</taxon>
        <taxon>Anisoptera</taxon>
        <taxon>Libelluloidea</taxon>
        <taxon>Libellulidae</taxon>
        <taxon>Ladona</taxon>
    </lineage>
</organism>
<name>A0A8K0JXQ0_LADFU</name>
<dbReference type="InterPro" id="IPR029045">
    <property type="entry name" value="ClpP/crotonase-like_dom_sf"/>
</dbReference>
<dbReference type="Pfam" id="PF00378">
    <property type="entry name" value="ECH_1"/>
    <property type="match status" value="1"/>
</dbReference>
<comment type="caution">
    <text evidence="13">The sequence shown here is derived from an EMBL/GenBank/DDBJ whole genome shotgun (WGS) entry which is preliminary data.</text>
</comment>
<dbReference type="GO" id="GO:0005739">
    <property type="term" value="C:mitochondrion"/>
    <property type="evidence" value="ECO:0007669"/>
    <property type="project" value="TreeGrafter"/>
</dbReference>
<dbReference type="Gene3D" id="1.10.12.10">
    <property type="entry name" value="Lyase 2-enoyl-coa Hydratase, Chain A, domain 2"/>
    <property type="match status" value="1"/>
</dbReference>
<proteinExistence type="inferred from homology"/>
<evidence type="ECO:0000313" key="13">
    <source>
        <dbReference type="EMBL" id="KAG8222148.1"/>
    </source>
</evidence>
<dbReference type="GO" id="GO:0006635">
    <property type="term" value="P:fatty acid beta-oxidation"/>
    <property type="evidence" value="ECO:0007669"/>
    <property type="project" value="UniProtKB-UniPathway"/>
</dbReference>
<comment type="function">
    <text evidence="11">Isomerization of 3-trans,5-cis-dienoyl-CoA to 2-trans,4-trans-dienoyl-CoA.</text>
</comment>
<dbReference type="Proteomes" id="UP000792457">
    <property type="component" value="Unassembled WGS sequence"/>
</dbReference>
<comment type="pathway">
    <text evidence="2">Lipid metabolism; fatty acid beta-oxidation.</text>
</comment>
<dbReference type="PANTHER" id="PTHR43149:SF1">
    <property type="entry name" value="DELTA(3,5)-DELTA(2,4)-DIENOYL-COA ISOMERASE, MITOCHONDRIAL"/>
    <property type="match status" value="1"/>
</dbReference>
<evidence type="ECO:0000256" key="5">
    <source>
        <dbReference type="ARBA" id="ARBA00022990"/>
    </source>
</evidence>
<comment type="catalytic activity">
    <reaction evidence="10">
        <text>(3E,5Z,8Z,11Z,14Z)-eicosapentaenoyl-CoA = (2E,4E,8Z,11Z,14Z)-eicosapentaenoyl-CoA</text>
        <dbReference type="Rhea" id="RHEA:45224"/>
        <dbReference type="ChEBI" id="CHEBI:85090"/>
        <dbReference type="ChEBI" id="CHEBI:85091"/>
    </reaction>
</comment>
<evidence type="ECO:0000256" key="9">
    <source>
        <dbReference type="ARBA" id="ARBA00051408"/>
    </source>
</evidence>
<dbReference type="SUPFAM" id="SSF52096">
    <property type="entry name" value="ClpP/crotonase"/>
    <property type="match status" value="1"/>
</dbReference>
<reference evidence="13" key="1">
    <citation type="submission" date="2013-04" db="EMBL/GenBank/DDBJ databases">
        <authorList>
            <person name="Qu J."/>
            <person name="Murali S.C."/>
            <person name="Bandaranaike D."/>
            <person name="Bellair M."/>
            <person name="Blankenburg K."/>
            <person name="Chao H."/>
            <person name="Dinh H."/>
            <person name="Doddapaneni H."/>
            <person name="Downs B."/>
            <person name="Dugan-Rocha S."/>
            <person name="Elkadiri S."/>
            <person name="Gnanaolivu R.D."/>
            <person name="Hernandez B."/>
            <person name="Javaid M."/>
            <person name="Jayaseelan J.C."/>
            <person name="Lee S."/>
            <person name="Li M."/>
            <person name="Ming W."/>
            <person name="Munidasa M."/>
            <person name="Muniz J."/>
            <person name="Nguyen L."/>
            <person name="Ongeri F."/>
            <person name="Osuji N."/>
            <person name="Pu L.-L."/>
            <person name="Puazo M."/>
            <person name="Qu C."/>
            <person name="Quiroz J."/>
            <person name="Raj R."/>
            <person name="Weissenberger G."/>
            <person name="Xin Y."/>
            <person name="Zou X."/>
            <person name="Han Y."/>
            <person name="Richards S."/>
            <person name="Worley K."/>
            <person name="Muzny D."/>
            <person name="Gibbs R."/>
        </authorList>
    </citation>
    <scope>NUCLEOTIDE SEQUENCE</scope>
    <source>
        <strain evidence="13">Sampled in the wild</strain>
    </source>
</reference>
<dbReference type="Gene3D" id="3.90.226.10">
    <property type="entry name" value="2-enoyl-CoA Hydratase, Chain A, domain 1"/>
    <property type="match status" value="1"/>
</dbReference>
<evidence type="ECO:0000256" key="12">
    <source>
        <dbReference type="ARBA" id="ARBA00071021"/>
    </source>
</evidence>
<evidence type="ECO:0000256" key="3">
    <source>
        <dbReference type="ARBA" id="ARBA00005254"/>
    </source>
</evidence>
<evidence type="ECO:0000256" key="2">
    <source>
        <dbReference type="ARBA" id="ARBA00005005"/>
    </source>
</evidence>
<dbReference type="InterPro" id="IPR045002">
    <property type="entry name" value="Ech1-like"/>
</dbReference>
<dbReference type="CDD" id="cd06558">
    <property type="entry name" value="crotonase-like"/>
    <property type="match status" value="1"/>
</dbReference>
<evidence type="ECO:0000256" key="11">
    <source>
        <dbReference type="ARBA" id="ARBA00055786"/>
    </source>
</evidence>
<dbReference type="FunFam" id="3.90.226.10:FF:000024">
    <property type="entry name" value="Delta3,5-delta2,4-dienoyl-CoA isomerase"/>
    <property type="match status" value="1"/>
</dbReference>
<accession>A0A8K0JXQ0</accession>
<keyword evidence="4" id="KW-0276">Fatty acid metabolism</keyword>
<dbReference type="AlphaFoldDB" id="A0A8K0JXQ0"/>
<reference evidence="13" key="2">
    <citation type="submission" date="2017-10" db="EMBL/GenBank/DDBJ databases">
        <title>Ladona fulva Genome sequencing and assembly.</title>
        <authorList>
            <person name="Murali S."/>
            <person name="Richards S."/>
            <person name="Bandaranaike D."/>
            <person name="Bellair M."/>
            <person name="Blankenburg K."/>
            <person name="Chao H."/>
            <person name="Dinh H."/>
            <person name="Doddapaneni H."/>
            <person name="Dugan-Rocha S."/>
            <person name="Elkadiri S."/>
            <person name="Gnanaolivu R."/>
            <person name="Hernandez B."/>
            <person name="Skinner E."/>
            <person name="Javaid M."/>
            <person name="Lee S."/>
            <person name="Li M."/>
            <person name="Ming W."/>
            <person name="Munidasa M."/>
            <person name="Muniz J."/>
            <person name="Nguyen L."/>
            <person name="Hughes D."/>
            <person name="Osuji N."/>
            <person name="Pu L.-L."/>
            <person name="Puazo M."/>
            <person name="Qu C."/>
            <person name="Quiroz J."/>
            <person name="Raj R."/>
            <person name="Weissenberger G."/>
            <person name="Xin Y."/>
            <person name="Zou X."/>
            <person name="Han Y."/>
            <person name="Worley K."/>
            <person name="Muzny D."/>
            <person name="Gibbs R."/>
        </authorList>
    </citation>
    <scope>NUCLEOTIDE SEQUENCE</scope>
    <source>
        <strain evidence="13">Sampled in the wild</strain>
    </source>
</reference>
<evidence type="ECO:0000256" key="4">
    <source>
        <dbReference type="ARBA" id="ARBA00022832"/>
    </source>
</evidence>
<evidence type="ECO:0000256" key="7">
    <source>
        <dbReference type="ARBA" id="ARBA00023140"/>
    </source>
</evidence>
<evidence type="ECO:0000256" key="1">
    <source>
        <dbReference type="ARBA" id="ARBA00004275"/>
    </source>
</evidence>
<dbReference type="InterPro" id="IPR014748">
    <property type="entry name" value="Enoyl-CoA_hydra_C"/>
</dbReference>
<protein>
    <recommendedName>
        <fullName evidence="12">Delta(3,5)-Delta(2,4)-dienoyl-CoA isomerase, mitochondrial</fullName>
    </recommendedName>
</protein>
<dbReference type="InterPro" id="IPR001753">
    <property type="entry name" value="Enoyl-CoA_hydra/iso"/>
</dbReference>
<gene>
    <name evidence="13" type="ORF">J437_LFUL000730</name>
</gene>
<comment type="similarity">
    <text evidence="3">Belongs to the enoyl-CoA hydratase/isomerase family.</text>
</comment>
<dbReference type="FunFam" id="1.10.12.10:FF:000004">
    <property type="entry name" value="Delta3,5-delta2,4-dienoyl-CoA isomerase"/>
    <property type="match status" value="1"/>
</dbReference>
<evidence type="ECO:0000256" key="10">
    <source>
        <dbReference type="ARBA" id="ARBA00052809"/>
    </source>
</evidence>
<dbReference type="GO" id="GO:0051750">
    <property type="term" value="F:delta(3,5)-delta(2,4)-dienoyl-CoA isomerase activity"/>
    <property type="evidence" value="ECO:0007669"/>
    <property type="project" value="TreeGrafter"/>
</dbReference>
<keyword evidence="7" id="KW-0576">Peroxisome</keyword>